<dbReference type="Proteomes" id="UP000277204">
    <property type="component" value="Unassembled WGS sequence"/>
</dbReference>
<organism evidence="2 3">
    <name type="scientific">Schistosoma margrebowiei</name>
    <dbReference type="NCBI Taxonomy" id="48269"/>
    <lineage>
        <taxon>Eukaryota</taxon>
        <taxon>Metazoa</taxon>
        <taxon>Spiralia</taxon>
        <taxon>Lophotrochozoa</taxon>
        <taxon>Platyhelminthes</taxon>
        <taxon>Trematoda</taxon>
        <taxon>Digenea</taxon>
        <taxon>Strigeidida</taxon>
        <taxon>Schistosomatoidea</taxon>
        <taxon>Schistosomatidae</taxon>
        <taxon>Schistosoma</taxon>
    </lineage>
</organism>
<gene>
    <name evidence="2" type="ORF">SMRZ_LOCUS20221</name>
</gene>
<keyword evidence="3" id="KW-1185">Reference proteome</keyword>
<name>A0A183MVZ6_9TREM</name>
<proteinExistence type="predicted"/>
<reference evidence="2 3" key="1">
    <citation type="submission" date="2018-11" db="EMBL/GenBank/DDBJ databases">
        <authorList>
            <consortium name="Pathogen Informatics"/>
        </authorList>
    </citation>
    <scope>NUCLEOTIDE SEQUENCE [LARGE SCALE GENOMIC DNA]</scope>
    <source>
        <strain evidence="2 3">Zambia</strain>
    </source>
</reference>
<sequence length="63" mass="6948">MERSNNVGNREDQSNSNGNEEIQLSSTGNQRNPLDPSWTETGHEENNAPHTQGVALMLSKVAR</sequence>
<feature type="non-terminal residue" evidence="2">
    <location>
        <position position="63"/>
    </location>
</feature>
<protein>
    <submittedName>
        <fullName evidence="2">Uncharacterized protein</fullName>
    </submittedName>
</protein>
<dbReference type="EMBL" id="UZAI01018223">
    <property type="protein sequence ID" value="VDP34702.1"/>
    <property type="molecule type" value="Genomic_DNA"/>
</dbReference>
<feature type="compositionally biased region" description="Polar residues" evidence="1">
    <location>
        <begin position="14"/>
        <end position="32"/>
    </location>
</feature>
<evidence type="ECO:0000256" key="1">
    <source>
        <dbReference type="SAM" id="MobiDB-lite"/>
    </source>
</evidence>
<evidence type="ECO:0000313" key="3">
    <source>
        <dbReference type="Proteomes" id="UP000277204"/>
    </source>
</evidence>
<accession>A0A183MVZ6</accession>
<feature type="compositionally biased region" description="Basic and acidic residues" evidence="1">
    <location>
        <begin position="1"/>
        <end position="13"/>
    </location>
</feature>
<feature type="region of interest" description="Disordered" evidence="1">
    <location>
        <begin position="1"/>
        <end position="63"/>
    </location>
</feature>
<evidence type="ECO:0000313" key="2">
    <source>
        <dbReference type="EMBL" id="VDP34702.1"/>
    </source>
</evidence>
<dbReference type="AlphaFoldDB" id="A0A183MVZ6"/>